<keyword evidence="2" id="KW-1185">Reference proteome</keyword>
<evidence type="ECO:0000313" key="1">
    <source>
        <dbReference type="EMBL" id="AKG39025.1"/>
    </source>
</evidence>
<dbReference type="AlphaFoldDB" id="A0A0F7FJF0"/>
<dbReference type="KEGG" id="thf:MA03_06925"/>
<dbReference type="OrthoDB" id="14523at2157"/>
<dbReference type="GeneID" id="25401950"/>
<dbReference type="PATRIC" id="fig|1550241.5.peg.1435"/>
<accession>A0A0F7FJF0</accession>
<dbReference type="Proteomes" id="UP000067434">
    <property type="component" value="Chromosome"/>
</dbReference>
<evidence type="ECO:0008006" key="3">
    <source>
        <dbReference type="Google" id="ProtNLM"/>
    </source>
</evidence>
<evidence type="ECO:0000313" key="2">
    <source>
        <dbReference type="Proteomes" id="UP000067434"/>
    </source>
</evidence>
<proteinExistence type="predicted"/>
<gene>
    <name evidence="1" type="ORF">MA03_06925</name>
</gene>
<protein>
    <recommendedName>
        <fullName evidence="3">Cren protein</fullName>
    </recommendedName>
</protein>
<reference evidence="1 2" key="1">
    <citation type="journal article" date="2015" name="Stand. Genomic Sci.">
        <title>Complete genome sequence of and proposal of Thermofilum uzonense sp. nov. a novel hyperthermophilic crenarchaeon and emended description of the genus Thermofilum.</title>
        <authorList>
            <person name="Toshchakov S.V."/>
            <person name="Korzhenkov A.A."/>
            <person name="Samarov N.I."/>
            <person name="Mazunin I.O."/>
            <person name="Mozhey O.I."/>
            <person name="Shmyr I.S."/>
            <person name="Derbikova K.S."/>
            <person name="Taranov E.A."/>
            <person name="Dominova I.N."/>
            <person name="Bonch-Osmolovskaya E.A."/>
            <person name="Patrushev M.V."/>
            <person name="Podosokorskaya O.A."/>
            <person name="Kublanov I.V."/>
        </authorList>
    </citation>
    <scope>NUCLEOTIDE SEQUENCE [LARGE SCALE GENOMIC DNA]</scope>
    <source>
        <strain evidence="1 2">1807-2</strain>
    </source>
</reference>
<dbReference type="EMBL" id="CP009961">
    <property type="protein sequence ID" value="AKG39025.1"/>
    <property type="molecule type" value="Genomic_DNA"/>
</dbReference>
<sequence>MPDKDIETMIPVKLSTLNDLARLAGSTSALGHVTYIVHFTAASKHYYGIFIVFRDYYKLYGLPMFYYIEFDRELQGNYVLFKSDEAGETVEVSKGTRPGFMALPIINIQPDTPLLQKIIPLLG</sequence>
<organism evidence="1 2">
    <name type="scientific">Infirmifilum uzonense</name>
    <dbReference type="NCBI Taxonomy" id="1550241"/>
    <lineage>
        <taxon>Archaea</taxon>
        <taxon>Thermoproteota</taxon>
        <taxon>Thermoprotei</taxon>
        <taxon>Thermofilales</taxon>
        <taxon>Thermofilaceae</taxon>
        <taxon>Infirmifilum</taxon>
    </lineage>
</organism>
<dbReference type="RefSeq" id="WP_052884553.1">
    <property type="nucleotide sequence ID" value="NZ_CP009961.1"/>
</dbReference>
<dbReference type="STRING" id="1550241.MA03_06925"/>
<name>A0A0F7FJF0_9CREN</name>
<dbReference type="HOGENOM" id="CLU_168009_0_0_2"/>